<evidence type="ECO:0000313" key="2">
    <source>
        <dbReference type="EMBL" id="NEC62224.1"/>
    </source>
</evidence>
<evidence type="ECO:0000256" key="1">
    <source>
        <dbReference type="SAM" id="MobiDB-lite"/>
    </source>
</evidence>
<evidence type="ECO:0000313" key="4">
    <source>
        <dbReference type="Proteomes" id="UP000199137"/>
    </source>
</evidence>
<dbReference type="EMBL" id="JAAGNC010000207">
    <property type="protein sequence ID" value="NEC62224.1"/>
    <property type="molecule type" value="Genomic_DNA"/>
</dbReference>
<proteinExistence type="predicted"/>
<feature type="region of interest" description="Disordered" evidence="1">
    <location>
        <begin position="1"/>
        <end position="46"/>
    </location>
</feature>
<keyword evidence="5" id="KW-1185">Reference proteome</keyword>
<accession>A0A1I5EAU6</accession>
<dbReference type="RefSeq" id="WP_157904962.1">
    <property type="nucleotide sequence ID" value="NZ_FOWC01000001.1"/>
</dbReference>
<reference evidence="2 5" key="2">
    <citation type="submission" date="2020-01" db="EMBL/GenBank/DDBJ databases">
        <title>Insect and environment-associated Actinomycetes.</title>
        <authorList>
            <person name="Currrie C."/>
            <person name="Chevrette M."/>
            <person name="Carlson C."/>
            <person name="Stubbendieck R."/>
            <person name="Wendt-Pienkowski E."/>
        </authorList>
    </citation>
    <scope>NUCLEOTIDE SEQUENCE [LARGE SCALE GENOMIC DNA]</scope>
    <source>
        <strain evidence="2 5">SID8386</strain>
    </source>
</reference>
<sequence>MPADQKDERQPRTTVPPVKTSPAPGANRGVQPDGNHEPLDDTGTAK</sequence>
<dbReference type="Proteomes" id="UP000199137">
    <property type="component" value="Unassembled WGS sequence"/>
</dbReference>
<dbReference type="EMBL" id="FOWC01000001">
    <property type="protein sequence ID" value="SFO08654.1"/>
    <property type="molecule type" value="Genomic_DNA"/>
</dbReference>
<evidence type="ECO:0000313" key="5">
    <source>
        <dbReference type="Proteomes" id="UP000470404"/>
    </source>
</evidence>
<name>A0A1I5EAU6_9PSEU</name>
<evidence type="ECO:0000313" key="3">
    <source>
        <dbReference type="EMBL" id="SFO08654.1"/>
    </source>
</evidence>
<feature type="compositionally biased region" description="Basic and acidic residues" evidence="1">
    <location>
        <begin position="1"/>
        <end position="11"/>
    </location>
</feature>
<organism evidence="3 4">
    <name type="scientific">Amycolatopsis rubida</name>
    <dbReference type="NCBI Taxonomy" id="112413"/>
    <lineage>
        <taxon>Bacteria</taxon>
        <taxon>Bacillati</taxon>
        <taxon>Actinomycetota</taxon>
        <taxon>Actinomycetes</taxon>
        <taxon>Pseudonocardiales</taxon>
        <taxon>Pseudonocardiaceae</taxon>
        <taxon>Amycolatopsis</taxon>
    </lineage>
</organism>
<gene>
    <name evidence="2" type="ORF">G3I59_43150</name>
    <name evidence="3" type="ORF">SAMN05421854_101575</name>
</gene>
<reference evidence="3 4" key="1">
    <citation type="submission" date="2016-10" db="EMBL/GenBank/DDBJ databases">
        <authorList>
            <person name="de Groot N.N."/>
        </authorList>
    </citation>
    <scope>NUCLEOTIDE SEQUENCE [LARGE SCALE GENOMIC DNA]</scope>
    <source>
        <strain evidence="3 4">DSM 44637</strain>
    </source>
</reference>
<dbReference type="Proteomes" id="UP000470404">
    <property type="component" value="Unassembled WGS sequence"/>
</dbReference>
<protein>
    <submittedName>
        <fullName evidence="3">Uncharacterized protein</fullName>
    </submittedName>
</protein>
<dbReference type="AlphaFoldDB" id="A0A1I5EAU6"/>